<dbReference type="PANTHER" id="PTHR13696:SF99">
    <property type="entry name" value="COBYRINIC ACID AC-DIAMIDE SYNTHASE"/>
    <property type="match status" value="1"/>
</dbReference>
<name>A0A1G6RD93_9MICO</name>
<organism evidence="2 3">
    <name type="scientific">Microbacterium enclense</name>
    <dbReference type="NCBI Taxonomy" id="993073"/>
    <lineage>
        <taxon>Bacteria</taxon>
        <taxon>Bacillati</taxon>
        <taxon>Actinomycetota</taxon>
        <taxon>Actinomycetes</taxon>
        <taxon>Micrococcales</taxon>
        <taxon>Microbacteriaceae</taxon>
        <taxon>Microbacterium</taxon>
    </lineage>
</organism>
<dbReference type="Gene3D" id="3.40.50.300">
    <property type="entry name" value="P-loop containing nucleotide triphosphate hydrolases"/>
    <property type="match status" value="1"/>
</dbReference>
<evidence type="ECO:0000259" key="1">
    <source>
        <dbReference type="Pfam" id="PF13614"/>
    </source>
</evidence>
<dbReference type="CDD" id="cd02042">
    <property type="entry name" value="ParAB_family"/>
    <property type="match status" value="1"/>
</dbReference>
<dbReference type="InterPro" id="IPR025669">
    <property type="entry name" value="AAA_dom"/>
</dbReference>
<evidence type="ECO:0000313" key="2">
    <source>
        <dbReference type="EMBL" id="SDD02612.1"/>
    </source>
</evidence>
<dbReference type="PANTHER" id="PTHR13696">
    <property type="entry name" value="P-LOOP CONTAINING NUCLEOSIDE TRIPHOSPHATE HYDROLASE"/>
    <property type="match status" value="1"/>
</dbReference>
<dbReference type="STRING" id="993073.AS029_16120"/>
<reference evidence="2 3" key="1">
    <citation type="submission" date="2016-09" db="EMBL/GenBank/DDBJ databases">
        <authorList>
            <person name="Capua I."/>
            <person name="De Benedictis P."/>
            <person name="Joannis T."/>
            <person name="Lombin L.H."/>
            <person name="Cattoli G."/>
        </authorList>
    </citation>
    <scope>NUCLEOTIDE SEQUENCE [LARGE SCALE GENOMIC DNA]</scope>
    <source>
        <strain evidence="2 3">NIO-1002</strain>
    </source>
</reference>
<gene>
    <name evidence="2" type="ORF">SAMN05216418_0096</name>
</gene>
<accession>A0A1G6RD93</accession>
<dbReference type="PIRSF" id="PIRSF009320">
    <property type="entry name" value="Nuc_binding_HP_1000"/>
    <property type="match status" value="1"/>
</dbReference>
<dbReference type="OrthoDB" id="4537985at2"/>
<dbReference type="RefSeq" id="WP_058233620.1">
    <property type="nucleotide sequence ID" value="NZ_FMYG01000011.1"/>
</dbReference>
<dbReference type="AlphaFoldDB" id="A0A1G6RD93"/>
<dbReference type="SUPFAM" id="SSF52540">
    <property type="entry name" value="P-loop containing nucleoside triphosphate hydrolases"/>
    <property type="match status" value="1"/>
</dbReference>
<dbReference type="InterPro" id="IPR050678">
    <property type="entry name" value="DNA_Partitioning_ATPase"/>
</dbReference>
<sequence length="265" mass="27861">MTARILALCNQKGGVGKTTTTFQLARAAVLAGRRVLVIDNDPQGNLTSDITAEPVGADEAGLADALSVRSPDTMRDVIVPGIWEGLDVVPTSGRALGSVRDELVVAGVGREVRLREALAQVREDYDLILIDSAPSLDQLTINALSAADSAVIVTHSKKWSLDGLAQLLDTIASVKEYTNSALSVAGIIVNQHEERTVGGAGWLDELNAFAQTRGLRVIGRPVPKRVVIADATEAARGLDQWGSAEATALGGIYAEHLTVIEGAHS</sequence>
<feature type="domain" description="AAA" evidence="1">
    <location>
        <begin position="4"/>
        <end position="183"/>
    </location>
</feature>
<dbReference type="Proteomes" id="UP000183203">
    <property type="component" value="Unassembled WGS sequence"/>
</dbReference>
<dbReference type="EMBL" id="FMYG01000011">
    <property type="protein sequence ID" value="SDD02612.1"/>
    <property type="molecule type" value="Genomic_DNA"/>
</dbReference>
<proteinExistence type="predicted"/>
<protein>
    <submittedName>
        <fullName evidence="2">Chromosome partitioning protein</fullName>
    </submittedName>
</protein>
<evidence type="ECO:0000313" key="3">
    <source>
        <dbReference type="Proteomes" id="UP000183203"/>
    </source>
</evidence>
<dbReference type="InterPro" id="IPR027417">
    <property type="entry name" value="P-loop_NTPase"/>
</dbReference>
<dbReference type="Pfam" id="PF13614">
    <property type="entry name" value="AAA_31"/>
    <property type="match status" value="1"/>
</dbReference>